<comment type="caution">
    <text evidence="3">The sequence shown here is derived from an EMBL/GenBank/DDBJ whole genome shotgun (WGS) entry which is preliminary data.</text>
</comment>
<evidence type="ECO:0000313" key="3">
    <source>
        <dbReference type="EMBL" id="MBV4357419.1"/>
    </source>
</evidence>
<evidence type="ECO:0000313" key="4">
    <source>
        <dbReference type="Proteomes" id="UP000812270"/>
    </source>
</evidence>
<protein>
    <submittedName>
        <fullName evidence="3">Response regulator</fullName>
    </submittedName>
</protein>
<dbReference type="AlphaFoldDB" id="A0A9E2SA28"/>
<organism evidence="3 4">
    <name type="scientific">Pinibacter aurantiacus</name>
    <dbReference type="NCBI Taxonomy" id="2851599"/>
    <lineage>
        <taxon>Bacteria</taxon>
        <taxon>Pseudomonadati</taxon>
        <taxon>Bacteroidota</taxon>
        <taxon>Chitinophagia</taxon>
        <taxon>Chitinophagales</taxon>
        <taxon>Chitinophagaceae</taxon>
        <taxon>Pinibacter</taxon>
    </lineage>
</organism>
<evidence type="ECO:0000256" key="1">
    <source>
        <dbReference type="PROSITE-ProRule" id="PRU00169"/>
    </source>
</evidence>
<evidence type="ECO:0000259" key="2">
    <source>
        <dbReference type="PROSITE" id="PS50110"/>
    </source>
</evidence>
<dbReference type="SMART" id="SM00448">
    <property type="entry name" value="REC"/>
    <property type="match status" value="1"/>
</dbReference>
<gene>
    <name evidence="3" type="ORF">KTO63_09695</name>
</gene>
<dbReference type="GO" id="GO:0000160">
    <property type="term" value="P:phosphorelay signal transduction system"/>
    <property type="evidence" value="ECO:0007669"/>
    <property type="project" value="InterPro"/>
</dbReference>
<dbReference type="Pfam" id="PF00072">
    <property type="entry name" value="Response_reg"/>
    <property type="match status" value="1"/>
</dbReference>
<reference evidence="3" key="1">
    <citation type="submission" date="2021-06" db="EMBL/GenBank/DDBJ databases">
        <authorList>
            <person name="Huq M.A."/>
        </authorList>
    </citation>
    <scope>NUCLEOTIDE SEQUENCE</scope>
    <source>
        <strain evidence="3">MAH-26</strain>
    </source>
</reference>
<dbReference type="InterPro" id="IPR052893">
    <property type="entry name" value="TCS_response_regulator"/>
</dbReference>
<keyword evidence="1" id="KW-0597">Phosphoprotein</keyword>
<dbReference type="EMBL" id="JAHSPG010000005">
    <property type="protein sequence ID" value="MBV4357419.1"/>
    <property type="molecule type" value="Genomic_DNA"/>
</dbReference>
<feature type="modified residue" description="4-aspartylphosphate" evidence="1">
    <location>
        <position position="66"/>
    </location>
</feature>
<dbReference type="InterPro" id="IPR001789">
    <property type="entry name" value="Sig_transdc_resp-reg_receiver"/>
</dbReference>
<dbReference type="PANTHER" id="PTHR44520">
    <property type="entry name" value="RESPONSE REGULATOR RCP1-RELATED"/>
    <property type="match status" value="1"/>
</dbReference>
<accession>A0A9E2SA28</accession>
<proteinExistence type="predicted"/>
<sequence length="140" mass="16100">MKKKLKCIMLIDDDEPTNFLNKMVVEEMDCAERIQVVPNARQALEYLKAASNNNSDQCTPELIFLDINMPAMDGWEFLAEYEKLSEGQKSKVIVVMLTTSFNPEDRLRAMQIETVAAFRNKPLTVEILREILEAHFPGYL</sequence>
<dbReference type="RefSeq" id="WP_217791064.1">
    <property type="nucleotide sequence ID" value="NZ_JAHSPG010000005.1"/>
</dbReference>
<feature type="domain" description="Response regulatory" evidence="2">
    <location>
        <begin position="7"/>
        <end position="136"/>
    </location>
</feature>
<dbReference type="PROSITE" id="PS50110">
    <property type="entry name" value="RESPONSE_REGULATORY"/>
    <property type="match status" value="1"/>
</dbReference>
<dbReference type="PANTHER" id="PTHR44520:SF2">
    <property type="entry name" value="RESPONSE REGULATOR RCP1"/>
    <property type="match status" value="1"/>
</dbReference>
<keyword evidence="4" id="KW-1185">Reference proteome</keyword>
<name>A0A9E2SA28_9BACT</name>
<dbReference type="Proteomes" id="UP000812270">
    <property type="component" value="Unassembled WGS sequence"/>
</dbReference>